<evidence type="ECO:0000256" key="6">
    <source>
        <dbReference type="ARBA" id="ARBA00022777"/>
    </source>
</evidence>
<dbReference type="GO" id="GO:0006096">
    <property type="term" value="P:glycolytic process"/>
    <property type="evidence" value="ECO:0007669"/>
    <property type="project" value="InterPro"/>
</dbReference>
<dbReference type="FunFam" id="3.40.50.1260:FF:000006">
    <property type="entry name" value="Phosphoglycerate kinase"/>
    <property type="match status" value="1"/>
</dbReference>
<dbReference type="PANTHER" id="PTHR11406">
    <property type="entry name" value="PHOSPHOGLYCERATE KINASE"/>
    <property type="match status" value="1"/>
</dbReference>
<comment type="catalytic activity">
    <reaction evidence="1">
        <text>(2R)-3-phosphoglycerate + ATP = (2R)-3-phospho-glyceroyl phosphate + ADP</text>
        <dbReference type="Rhea" id="RHEA:14801"/>
        <dbReference type="ChEBI" id="CHEBI:30616"/>
        <dbReference type="ChEBI" id="CHEBI:57604"/>
        <dbReference type="ChEBI" id="CHEBI:58272"/>
        <dbReference type="ChEBI" id="CHEBI:456216"/>
        <dbReference type="EC" id="2.7.2.3"/>
    </reaction>
</comment>
<name>A0A383CX76_9ZZZZ</name>
<dbReference type="GO" id="GO:0005829">
    <property type="term" value="C:cytosol"/>
    <property type="evidence" value="ECO:0007669"/>
    <property type="project" value="TreeGrafter"/>
</dbReference>
<reference evidence="8" key="1">
    <citation type="submission" date="2018-05" db="EMBL/GenBank/DDBJ databases">
        <authorList>
            <person name="Lanie J.A."/>
            <person name="Ng W.-L."/>
            <person name="Kazmierczak K.M."/>
            <person name="Andrzejewski T.M."/>
            <person name="Davidsen T.M."/>
            <person name="Wayne K.J."/>
            <person name="Tettelin H."/>
            <person name="Glass J.I."/>
            <person name="Rusch D."/>
            <person name="Podicherti R."/>
            <person name="Tsui H.-C.T."/>
            <person name="Winkler M.E."/>
        </authorList>
    </citation>
    <scope>NUCLEOTIDE SEQUENCE</scope>
</reference>
<accession>A0A383CX76</accession>
<dbReference type="SUPFAM" id="SSF53748">
    <property type="entry name" value="Phosphoglycerate kinase"/>
    <property type="match status" value="1"/>
</dbReference>
<evidence type="ECO:0000256" key="1">
    <source>
        <dbReference type="ARBA" id="ARBA00000642"/>
    </source>
</evidence>
<dbReference type="PANTHER" id="PTHR11406:SF23">
    <property type="entry name" value="PHOSPHOGLYCERATE KINASE 1, CHLOROPLASTIC-RELATED"/>
    <property type="match status" value="1"/>
</dbReference>
<dbReference type="InterPro" id="IPR015911">
    <property type="entry name" value="Phosphoglycerate_kinase_CS"/>
</dbReference>
<keyword evidence="5" id="KW-0547">Nucleotide-binding</keyword>
<feature type="non-terminal residue" evidence="8">
    <location>
        <position position="233"/>
    </location>
</feature>
<evidence type="ECO:0000256" key="5">
    <source>
        <dbReference type="ARBA" id="ARBA00022741"/>
    </source>
</evidence>
<dbReference type="InterPro" id="IPR001576">
    <property type="entry name" value="Phosphoglycerate_kinase"/>
</dbReference>
<gene>
    <name evidence="8" type="ORF">METZ01_LOCUS489102</name>
</gene>
<dbReference type="AlphaFoldDB" id="A0A383CX76"/>
<dbReference type="GO" id="GO:0004618">
    <property type="term" value="F:phosphoglycerate kinase activity"/>
    <property type="evidence" value="ECO:0007669"/>
    <property type="project" value="UniProtKB-EC"/>
</dbReference>
<evidence type="ECO:0000256" key="2">
    <source>
        <dbReference type="ARBA" id="ARBA00008982"/>
    </source>
</evidence>
<evidence type="ECO:0000256" key="4">
    <source>
        <dbReference type="ARBA" id="ARBA00022679"/>
    </source>
</evidence>
<proteinExistence type="inferred from homology"/>
<dbReference type="Pfam" id="PF00162">
    <property type="entry name" value="PGK"/>
    <property type="match status" value="1"/>
</dbReference>
<dbReference type="PROSITE" id="PS00111">
    <property type="entry name" value="PGLYCERATE_KINASE"/>
    <property type="match status" value="1"/>
</dbReference>
<organism evidence="8">
    <name type="scientific">marine metagenome</name>
    <dbReference type="NCBI Taxonomy" id="408172"/>
    <lineage>
        <taxon>unclassified sequences</taxon>
        <taxon>metagenomes</taxon>
        <taxon>ecological metagenomes</taxon>
    </lineage>
</organism>
<sequence>MSNLKALDDKIKLTERRVLVRVDLNVPISDGKVSDNSKIKKITPLITNLIEKKAKIILISHLGRPKGRFDKKLSLKPVALALQELMKTKIEFFEKSYGPEAIEKSKKIKPGEILLLENIRFNKEEELNTKSFSKELSKIGDIYINEAFACSHRAHASVCEITNHIDSFAGRMLIEEVNLIKMLTSNPQKPVTCIIGGSKISSKIRILINLIKKVQTIVIVGAMANNFIKYKGS</sequence>
<keyword evidence="4" id="KW-0808">Transferase</keyword>
<dbReference type="PRINTS" id="PR00477">
    <property type="entry name" value="PHGLYCKINASE"/>
</dbReference>
<dbReference type="InterPro" id="IPR036043">
    <property type="entry name" value="Phosphoglycerate_kinase_sf"/>
</dbReference>
<dbReference type="EMBL" id="UINC01212080">
    <property type="protein sequence ID" value="SVE36248.1"/>
    <property type="molecule type" value="Genomic_DNA"/>
</dbReference>
<dbReference type="InterPro" id="IPR015824">
    <property type="entry name" value="Phosphoglycerate_kinase_N"/>
</dbReference>
<dbReference type="GO" id="GO:0005524">
    <property type="term" value="F:ATP binding"/>
    <property type="evidence" value="ECO:0007669"/>
    <property type="project" value="UniProtKB-KW"/>
</dbReference>
<dbReference type="Gene3D" id="3.40.50.1260">
    <property type="entry name" value="Phosphoglycerate kinase, N-terminal domain"/>
    <property type="match status" value="2"/>
</dbReference>
<evidence type="ECO:0000256" key="3">
    <source>
        <dbReference type="ARBA" id="ARBA00013061"/>
    </source>
</evidence>
<evidence type="ECO:0000313" key="8">
    <source>
        <dbReference type="EMBL" id="SVE36248.1"/>
    </source>
</evidence>
<dbReference type="EC" id="2.7.2.3" evidence="3"/>
<dbReference type="GO" id="GO:0006094">
    <property type="term" value="P:gluconeogenesis"/>
    <property type="evidence" value="ECO:0007669"/>
    <property type="project" value="TreeGrafter"/>
</dbReference>
<dbReference type="GO" id="GO:0043531">
    <property type="term" value="F:ADP binding"/>
    <property type="evidence" value="ECO:0007669"/>
    <property type="project" value="TreeGrafter"/>
</dbReference>
<keyword evidence="7" id="KW-0067">ATP-binding</keyword>
<comment type="similarity">
    <text evidence="2">Belongs to the phosphoglycerate kinase family.</text>
</comment>
<keyword evidence="6" id="KW-0418">Kinase</keyword>
<evidence type="ECO:0000256" key="7">
    <source>
        <dbReference type="ARBA" id="ARBA00022840"/>
    </source>
</evidence>
<protein>
    <recommendedName>
        <fullName evidence="3">phosphoglycerate kinase</fullName>
        <ecNumber evidence="3">2.7.2.3</ecNumber>
    </recommendedName>
</protein>